<dbReference type="AlphaFoldDB" id="W2PD00"/>
<name>W2PD00_PHYN3</name>
<evidence type="ECO:0000313" key="2">
    <source>
        <dbReference type="Proteomes" id="UP000018817"/>
    </source>
</evidence>
<dbReference type="EMBL" id="KI669795">
    <property type="protein sequence ID" value="ETM97874.1"/>
    <property type="molecule type" value="Genomic_DNA"/>
</dbReference>
<gene>
    <name evidence="1" type="ORF">PPTG_24800</name>
</gene>
<reference evidence="2" key="1">
    <citation type="submission" date="2011-12" db="EMBL/GenBank/DDBJ databases">
        <authorList>
            <consortium name="The Broad Institute Genome Sequencing Platform"/>
            <person name="Russ C."/>
            <person name="Tyler B."/>
            <person name="Panabieres F."/>
            <person name="Shan W."/>
            <person name="Tripathy S."/>
            <person name="Grunwald N."/>
            <person name="Machado M."/>
            <person name="Young S.K."/>
            <person name="Zeng Q."/>
            <person name="Gargeya S."/>
            <person name="Fitzgerald M."/>
            <person name="Haas B."/>
            <person name="Abouelleil A."/>
            <person name="Alvarado L."/>
            <person name="Arachchi H.M."/>
            <person name="Berlin A."/>
            <person name="Chapman S.B."/>
            <person name="Gearin G."/>
            <person name="Goldberg J."/>
            <person name="Griggs A."/>
            <person name="Gujja S."/>
            <person name="Hansen M."/>
            <person name="Heiman D."/>
            <person name="Howarth C."/>
            <person name="Larimer J."/>
            <person name="Lui A."/>
            <person name="MacDonald P.J.P."/>
            <person name="McCowen C."/>
            <person name="Montmayeur A."/>
            <person name="Murphy C."/>
            <person name="Neiman D."/>
            <person name="Pearson M."/>
            <person name="Priest M."/>
            <person name="Roberts A."/>
            <person name="Saif S."/>
            <person name="Shea T."/>
            <person name="Sisk P."/>
            <person name="Stolte C."/>
            <person name="Sykes S."/>
            <person name="Wortman J."/>
            <person name="Nusbaum C."/>
            <person name="Birren B."/>
        </authorList>
    </citation>
    <scope>NUCLEOTIDE SEQUENCE [LARGE SCALE GENOMIC DNA]</scope>
    <source>
        <strain evidence="2">INRA-310</strain>
    </source>
</reference>
<evidence type="ECO:0000313" key="1">
    <source>
        <dbReference type="EMBL" id="ETM97874.1"/>
    </source>
</evidence>
<reference evidence="1 2" key="2">
    <citation type="submission" date="2013-11" db="EMBL/GenBank/DDBJ databases">
        <title>The Genome Sequence of Phytophthora parasitica INRA-310.</title>
        <authorList>
            <consortium name="The Broad Institute Genomics Platform"/>
            <person name="Russ C."/>
            <person name="Tyler B."/>
            <person name="Panabieres F."/>
            <person name="Shan W."/>
            <person name="Tripathy S."/>
            <person name="Grunwald N."/>
            <person name="Machado M."/>
            <person name="Johnson C.S."/>
            <person name="Arredondo F."/>
            <person name="Hong C."/>
            <person name="Coffey M."/>
            <person name="Young S.K."/>
            <person name="Zeng Q."/>
            <person name="Gargeya S."/>
            <person name="Fitzgerald M."/>
            <person name="Abouelleil A."/>
            <person name="Alvarado L."/>
            <person name="Chapman S.B."/>
            <person name="Gainer-Dewar J."/>
            <person name="Goldberg J."/>
            <person name="Griggs A."/>
            <person name="Gujja S."/>
            <person name="Hansen M."/>
            <person name="Howarth C."/>
            <person name="Imamovic A."/>
            <person name="Ireland A."/>
            <person name="Larimer J."/>
            <person name="McCowan C."/>
            <person name="Murphy C."/>
            <person name="Pearson M."/>
            <person name="Poon T.W."/>
            <person name="Priest M."/>
            <person name="Roberts A."/>
            <person name="Saif S."/>
            <person name="Shea T."/>
            <person name="Sykes S."/>
            <person name="Wortman J."/>
            <person name="Nusbaum C."/>
            <person name="Birren B."/>
        </authorList>
    </citation>
    <scope>NUCLEOTIDE SEQUENCE [LARGE SCALE GENOMIC DNA]</scope>
    <source>
        <strain evidence="1 2">INRA-310</strain>
    </source>
</reference>
<protein>
    <submittedName>
        <fullName evidence="1">Uncharacterized protein</fullName>
    </submittedName>
</protein>
<dbReference type="VEuPathDB" id="FungiDB:PPTG_24800"/>
<sequence length="65" mass="7107">MATEFAMMSVVTTMLAVVASEFTMVTILSSTTAGELQRVHHARLLDLRKRPVRFLPLAAGLTCLT</sequence>
<dbReference type="GeneID" id="20193399"/>
<dbReference type="Proteomes" id="UP000018817">
    <property type="component" value="Unassembled WGS sequence"/>
</dbReference>
<organism evidence="1 2">
    <name type="scientific">Phytophthora nicotianae (strain INRA-310)</name>
    <name type="common">Phytophthora parasitica</name>
    <dbReference type="NCBI Taxonomy" id="761204"/>
    <lineage>
        <taxon>Eukaryota</taxon>
        <taxon>Sar</taxon>
        <taxon>Stramenopiles</taxon>
        <taxon>Oomycota</taxon>
        <taxon>Peronosporomycetes</taxon>
        <taxon>Peronosporales</taxon>
        <taxon>Peronosporaceae</taxon>
        <taxon>Phytophthora</taxon>
    </lineage>
</organism>
<accession>W2PD00</accession>
<dbReference type="RefSeq" id="XP_008916829.1">
    <property type="nucleotide sequence ID" value="XM_008918581.1"/>
</dbReference>
<proteinExistence type="predicted"/>